<keyword evidence="4" id="KW-1185">Reference proteome</keyword>
<feature type="region of interest" description="Disordered" evidence="1">
    <location>
        <begin position="58"/>
        <end position="78"/>
    </location>
</feature>
<feature type="chain" id="PRO_5042167222" evidence="2">
    <location>
        <begin position="19"/>
        <end position="124"/>
    </location>
</feature>
<feature type="signal peptide" evidence="2">
    <location>
        <begin position="1"/>
        <end position="18"/>
    </location>
</feature>
<proteinExistence type="predicted"/>
<reference evidence="3" key="1">
    <citation type="submission" date="2023-03" db="EMBL/GenBank/DDBJ databases">
        <title>Massive genome expansion in bonnet fungi (Mycena s.s.) driven by repeated elements and novel gene families across ecological guilds.</title>
        <authorList>
            <consortium name="Lawrence Berkeley National Laboratory"/>
            <person name="Harder C.B."/>
            <person name="Miyauchi S."/>
            <person name="Viragh M."/>
            <person name="Kuo A."/>
            <person name="Thoen E."/>
            <person name="Andreopoulos B."/>
            <person name="Lu D."/>
            <person name="Skrede I."/>
            <person name="Drula E."/>
            <person name="Henrissat B."/>
            <person name="Morin E."/>
            <person name="Kohler A."/>
            <person name="Barry K."/>
            <person name="LaButti K."/>
            <person name="Morin E."/>
            <person name="Salamov A."/>
            <person name="Lipzen A."/>
            <person name="Mereny Z."/>
            <person name="Hegedus B."/>
            <person name="Baldrian P."/>
            <person name="Stursova M."/>
            <person name="Weitz H."/>
            <person name="Taylor A."/>
            <person name="Grigoriev I.V."/>
            <person name="Nagy L.G."/>
            <person name="Martin F."/>
            <person name="Kauserud H."/>
        </authorList>
    </citation>
    <scope>NUCLEOTIDE SEQUENCE</scope>
    <source>
        <strain evidence="3">CBHHK182m</strain>
    </source>
</reference>
<protein>
    <submittedName>
        <fullName evidence="3">Uncharacterized protein</fullName>
    </submittedName>
</protein>
<evidence type="ECO:0000256" key="2">
    <source>
        <dbReference type="SAM" id="SignalP"/>
    </source>
</evidence>
<name>A0AAD7HGU2_9AGAR</name>
<dbReference type="Proteomes" id="UP001215598">
    <property type="component" value="Unassembled WGS sequence"/>
</dbReference>
<comment type="caution">
    <text evidence="3">The sequence shown here is derived from an EMBL/GenBank/DDBJ whole genome shotgun (WGS) entry which is preliminary data.</text>
</comment>
<evidence type="ECO:0000313" key="4">
    <source>
        <dbReference type="Proteomes" id="UP001215598"/>
    </source>
</evidence>
<dbReference type="AlphaFoldDB" id="A0AAD7HGU2"/>
<sequence length="124" mass="13299">MKFTFTAVLFALAAITVAAPIPGEDIDVPAEDVGAGTADALLGTLCLFVRSSTLNAPGNIMGHSEKRDSHGSAGRKFRPHSTRFEECNVLDDEIQFQGKDRAKLRALSPGMKLRVREGTRGATK</sequence>
<accession>A0AAD7HGU2</accession>
<organism evidence="3 4">
    <name type="scientific">Mycena metata</name>
    <dbReference type="NCBI Taxonomy" id="1033252"/>
    <lineage>
        <taxon>Eukaryota</taxon>
        <taxon>Fungi</taxon>
        <taxon>Dikarya</taxon>
        <taxon>Basidiomycota</taxon>
        <taxon>Agaricomycotina</taxon>
        <taxon>Agaricomycetes</taxon>
        <taxon>Agaricomycetidae</taxon>
        <taxon>Agaricales</taxon>
        <taxon>Marasmiineae</taxon>
        <taxon>Mycenaceae</taxon>
        <taxon>Mycena</taxon>
    </lineage>
</organism>
<evidence type="ECO:0000256" key="1">
    <source>
        <dbReference type="SAM" id="MobiDB-lite"/>
    </source>
</evidence>
<gene>
    <name evidence="3" type="ORF">B0H16DRAFT_1474729</name>
</gene>
<dbReference type="EMBL" id="JARKIB010000247">
    <property type="protein sequence ID" value="KAJ7719845.1"/>
    <property type="molecule type" value="Genomic_DNA"/>
</dbReference>
<evidence type="ECO:0000313" key="3">
    <source>
        <dbReference type="EMBL" id="KAJ7719845.1"/>
    </source>
</evidence>
<keyword evidence="2" id="KW-0732">Signal</keyword>